<keyword evidence="2" id="KW-1185">Reference proteome</keyword>
<protein>
    <submittedName>
        <fullName evidence="1">Uncharacterized protein</fullName>
    </submittedName>
</protein>
<dbReference type="InterPro" id="IPR036691">
    <property type="entry name" value="Endo/exonu/phosph_ase_sf"/>
</dbReference>
<sequence length="184" mass="21134">MKFKHAHYIEPIGIVEGLALWWTEDANISILRYGKNFIDSKLSTNIDEEWFCIFIYGPLYAEEKQKFWEGLSILRRTPSDKLCIIGDTNIVTRSEDKLGGALFDSSQAKHFLDFVDKEGLLELSIKGVLLCGPTNGVKLILFLRSWTESSFCQIGARLFLKLLGSLKLQWLQTTTINFTYPRFK</sequence>
<dbReference type="SUPFAM" id="SSF56219">
    <property type="entry name" value="DNase I-like"/>
    <property type="match status" value="1"/>
</dbReference>
<reference evidence="1 2" key="1">
    <citation type="journal article" date="2024" name="G3 (Bethesda)">
        <title>Genome assembly of Hibiscus sabdariffa L. provides insights into metabolisms of medicinal natural products.</title>
        <authorList>
            <person name="Kim T."/>
        </authorList>
    </citation>
    <scope>NUCLEOTIDE SEQUENCE [LARGE SCALE GENOMIC DNA]</scope>
    <source>
        <strain evidence="1">TK-2024</strain>
        <tissue evidence="1">Old leaves</tissue>
    </source>
</reference>
<evidence type="ECO:0000313" key="1">
    <source>
        <dbReference type="EMBL" id="KAK9007189.1"/>
    </source>
</evidence>
<dbReference type="Proteomes" id="UP001396334">
    <property type="component" value="Unassembled WGS sequence"/>
</dbReference>
<name>A0ABR2R2R6_9ROSI</name>
<gene>
    <name evidence="1" type="ORF">V6N11_051019</name>
</gene>
<comment type="caution">
    <text evidence="1">The sequence shown here is derived from an EMBL/GenBank/DDBJ whole genome shotgun (WGS) entry which is preliminary data.</text>
</comment>
<dbReference type="EMBL" id="JBBPBN010000027">
    <property type="protein sequence ID" value="KAK9007189.1"/>
    <property type="molecule type" value="Genomic_DNA"/>
</dbReference>
<evidence type="ECO:0000313" key="2">
    <source>
        <dbReference type="Proteomes" id="UP001396334"/>
    </source>
</evidence>
<organism evidence="1 2">
    <name type="scientific">Hibiscus sabdariffa</name>
    <name type="common">roselle</name>
    <dbReference type="NCBI Taxonomy" id="183260"/>
    <lineage>
        <taxon>Eukaryota</taxon>
        <taxon>Viridiplantae</taxon>
        <taxon>Streptophyta</taxon>
        <taxon>Embryophyta</taxon>
        <taxon>Tracheophyta</taxon>
        <taxon>Spermatophyta</taxon>
        <taxon>Magnoliopsida</taxon>
        <taxon>eudicotyledons</taxon>
        <taxon>Gunneridae</taxon>
        <taxon>Pentapetalae</taxon>
        <taxon>rosids</taxon>
        <taxon>malvids</taxon>
        <taxon>Malvales</taxon>
        <taxon>Malvaceae</taxon>
        <taxon>Malvoideae</taxon>
        <taxon>Hibiscus</taxon>
    </lineage>
</organism>
<dbReference type="Gene3D" id="3.60.10.10">
    <property type="entry name" value="Endonuclease/exonuclease/phosphatase"/>
    <property type="match status" value="1"/>
</dbReference>
<accession>A0ABR2R2R6</accession>
<proteinExistence type="predicted"/>